<dbReference type="PANTHER" id="PTHR24148:SF64">
    <property type="entry name" value="HETEROKARYON INCOMPATIBILITY DOMAIN-CONTAINING PROTEIN"/>
    <property type="match status" value="1"/>
</dbReference>
<dbReference type="Pfam" id="PF06985">
    <property type="entry name" value="HET"/>
    <property type="match status" value="1"/>
</dbReference>
<dbReference type="InterPro" id="IPR052895">
    <property type="entry name" value="HetReg/Transcr_Mod"/>
</dbReference>
<dbReference type="AlphaFoldDB" id="A0AAD5XDX7"/>
<dbReference type="Proteomes" id="UP001211907">
    <property type="component" value="Unassembled WGS sequence"/>
</dbReference>
<comment type="caution">
    <text evidence="2">The sequence shown here is derived from an EMBL/GenBank/DDBJ whole genome shotgun (WGS) entry which is preliminary data.</text>
</comment>
<proteinExistence type="predicted"/>
<evidence type="ECO:0000313" key="3">
    <source>
        <dbReference type="Proteomes" id="UP001211907"/>
    </source>
</evidence>
<keyword evidence="3" id="KW-1185">Reference proteome</keyword>
<sequence length="526" mass="59335">MLGTLANQLESFEANQSAQFSTCTEIGGKVFIRGPPSGKYDTISHVWGLVNEINVDGIPLLLNSNIQKRHILFSPSVLEPQAPIWMDVISIDQHDQDHKAAQVSVMHLIYAQAARTHVIIEDNGAFCTQIDHVVQTVSEVIREFNETAAIDVTGIFRICKILDTLMAGTEYMGRAWTAQEFVLSCNKRFYCLDSTNIIWSVFTANHFTSLLNTLCTYELRLSGPAQAFFSGYVSALAASVTCLFGSTALKQLLKAVSVQFPNVIEAYTKAAETTVTGSTLLDDSSGWLDLVAHRFPARDLTECWNDYDLDNQAVSQRGYLLVATNSFECGGHTYSLNIGWEAAIGNAPRTASVTKDYWWAVARLIGLVIDWDYNMDVQTQMNKWIVLLISRGWYNLAEWGHVSCPVNCWAYEYNISDSNDERTKFAMRELRERIISTRKDPWIRSLPLQWNRDLEVFEIVFPREIGRRRHEFLQVKVDDWVVLFGGNTKLHVVSVTKDGMFADIDISEVSDMPEIECMPYAIQGGE</sequence>
<protein>
    <recommendedName>
        <fullName evidence="1">Heterokaryon incompatibility domain-containing protein</fullName>
    </recommendedName>
</protein>
<organism evidence="2 3">
    <name type="scientific">Physocladia obscura</name>
    <dbReference type="NCBI Taxonomy" id="109957"/>
    <lineage>
        <taxon>Eukaryota</taxon>
        <taxon>Fungi</taxon>
        <taxon>Fungi incertae sedis</taxon>
        <taxon>Chytridiomycota</taxon>
        <taxon>Chytridiomycota incertae sedis</taxon>
        <taxon>Chytridiomycetes</taxon>
        <taxon>Chytridiales</taxon>
        <taxon>Chytriomycetaceae</taxon>
        <taxon>Physocladia</taxon>
    </lineage>
</organism>
<name>A0AAD5XDX7_9FUNG</name>
<evidence type="ECO:0000259" key="1">
    <source>
        <dbReference type="Pfam" id="PF06985"/>
    </source>
</evidence>
<accession>A0AAD5XDX7</accession>
<feature type="domain" description="Heterokaryon incompatibility" evidence="1">
    <location>
        <begin position="40"/>
        <end position="180"/>
    </location>
</feature>
<evidence type="ECO:0000313" key="2">
    <source>
        <dbReference type="EMBL" id="KAJ3112502.1"/>
    </source>
</evidence>
<gene>
    <name evidence="2" type="ORF">HK100_002311</name>
</gene>
<dbReference type="EMBL" id="JADGJH010001535">
    <property type="protein sequence ID" value="KAJ3112502.1"/>
    <property type="molecule type" value="Genomic_DNA"/>
</dbReference>
<reference evidence="2" key="1">
    <citation type="submission" date="2020-05" db="EMBL/GenBank/DDBJ databases">
        <title>Phylogenomic resolution of chytrid fungi.</title>
        <authorList>
            <person name="Stajich J.E."/>
            <person name="Amses K."/>
            <person name="Simmons R."/>
            <person name="Seto K."/>
            <person name="Myers J."/>
            <person name="Bonds A."/>
            <person name="Quandt C.A."/>
            <person name="Barry K."/>
            <person name="Liu P."/>
            <person name="Grigoriev I."/>
            <person name="Longcore J.E."/>
            <person name="James T.Y."/>
        </authorList>
    </citation>
    <scope>NUCLEOTIDE SEQUENCE</scope>
    <source>
        <strain evidence="2">JEL0513</strain>
    </source>
</reference>
<dbReference type="InterPro" id="IPR010730">
    <property type="entry name" value="HET"/>
</dbReference>
<dbReference type="PANTHER" id="PTHR24148">
    <property type="entry name" value="ANKYRIN REPEAT DOMAIN-CONTAINING PROTEIN 39 HOMOLOG-RELATED"/>
    <property type="match status" value="1"/>
</dbReference>